<dbReference type="InterPro" id="IPR011051">
    <property type="entry name" value="RmlC_Cupin_sf"/>
</dbReference>
<dbReference type="Pfam" id="PF07883">
    <property type="entry name" value="Cupin_2"/>
    <property type="match status" value="1"/>
</dbReference>
<dbReference type="Proteomes" id="UP001596091">
    <property type="component" value="Unassembled WGS sequence"/>
</dbReference>
<keyword evidence="3" id="KW-1185">Reference proteome</keyword>
<dbReference type="PIRSF" id="PIRSF029883">
    <property type="entry name" value="KdgF"/>
    <property type="match status" value="1"/>
</dbReference>
<evidence type="ECO:0000259" key="1">
    <source>
        <dbReference type="Pfam" id="PF07883"/>
    </source>
</evidence>
<comment type="caution">
    <text evidence="2">The sequence shown here is derived from an EMBL/GenBank/DDBJ whole genome shotgun (WGS) entry which is preliminary data.</text>
</comment>
<dbReference type="InterPro" id="IPR052535">
    <property type="entry name" value="Bacilysin_H2HPP_isomerase"/>
</dbReference>
<gene>
    <name evidence="2" type="ORF">ACFPT7_00295</name>
</gene>
<accession>A0ABW1EBF6</accession>
<dbReference type="RefSeq" id="WP_263335270.1">
    <property type="nucleotide sequence ID" value="NZ_JAGSYH010000002.1"/>
</dbReference>
<sequence length="130" mass="14320">MSETVFTRWSDVPLEPMNPLLGRQFVSSEKLTVGRITLAKGAHVPTHTHPNEQAVCILSGALKFVLYEPAPREVVVTPGEILIIAANVPHEALALEDTIDIDIFAPPRQDWISGDDAYLRNAPPQNSEQK</sequence>
<dbReference type="Gene3D" id="2.60.120.10">
    <property type="entry name" value="Jelly Rolls"/>
    <property type="match status" value="1"/>
</dbReference>
<protein>
    <submittedName>
        <fullName evidence="2">Cupin domain-containing protein</fullName>
    </submittedName>
</protein>
<feature type="domain" description="Cupin type-2" evidence="1">
    <location>
        <begin position="35"/>
        <end position="95"/>
    </location>
</feature>
<reference evidence="3" key="1">
    <citation type="journal article" date="2019" name="Int. J. Syst. Evol. Microbiol.">
        <title>The Global Catalogue of Microorganisms (GCM) 10K type strain sequencing project: providing services to taxonomists for standard genome sequencing and annotation.</title>
        <authorList>
            <consortium name="The Broad Institute Genomics Platform"/>
            <consortium name="The Broad Institute Genome Sequencing Center for Infectious Disease"/>
            <person name="Wu L."/>
            <person name="Ma J."/>
        </authorList>
    </citation>
    <scope>NUCLEOTIDE SEQUENCE [LARGE SCALE GENOMIC DNA]</scope>
    <source>
        <strain evidence="3">JCM 4087</strain>
    </source>
</reference>
<dbReference type="InterPro" id="IPR014710">
    <property type="entry name" value="RmlC-like_jellyroll"/>
</dbReference>
<dbReference type="PANTHER" id="PTHR40112">
    <property type="entry name" value="H2HPP ISOMERASE"/>
    <property type="match status" value="1"/>
</dbReference>
<dbReference type="SUPFAM" id="SSF51182">
    <property type="entry name" value="RmlC-like cupins"/>
    <property type="match status" value="1"/>
</dbReference>
<evidence type="ECO:0000313" key="3">
    <source>
        <dbReference type="Proteomes" id="UP001596091"/>
    </source>
</evidence>
<name>A0ABW1EBF6_9BACT</name>
<evidence type="ECO:0000313" key="2">
    <source>
        <dbReference type="EMBL" id="MFC5860723.1"/>
    </source>
</evidence>
<dbReference type="InterPro" id="IPR025499">
    <property type="entry name" value="KdgF"/>
</dbReference>
<dbReference type="InterPro" id="IPR013096">
    <property type="entry name" value="Cupin_2"/>
</dbReference>
<dbReference type="PANTHER" id="PTHR40112:SF1">
    <property type="entry name" value="H2HPP ISOMERASE"/>
    <property type="match status" value="1"/>
</dbReference>
<organism evidence="2 3">
    <name type="scientific">Acidicapsa dinghuensis</name>
    <dbReference type="NCBI Taxonomy" id="2218256"/>
    <lineage>
        <taxon>Bacteria</taxon>
        <taxon>Pseudomonadati</taxon>
        <taxon>Acidobacteriota</taxon>
        <taxon>Terriglobia</taxon>
        <taxon>Terriglobales</taxon>
        <taxon>Acidobacteriaceae</taxon>
        <taxon>Acidicapsa</taxon>
    </lineage>
</organism>
<proteinExistence type="predicted"/>
<dbReference type="CDD" id="cd02238">
    <property type="entry name" value="cupin_KdgF"/>
    <property type="match status" value="1"/>
</dbReference>
<dbReference type="EMBL" id="JBHSPH010000001">
    <property type="protein sequence ID" value="MFC5860723.1"/>
    <property type="molecule type" value="Genomic_DNA"/>
</dbReference>